<reference evidence="1" key="1">
    <citation type="journal article" date="2021" name="PeerJ">
        <title>Extensive microbial diversity within the chicken gut microbiome revealed by metagenomics and culture.</title>
        <authorList>
            <person name="Gilroy R."/>
            <person name="Ravi A."/>
            <person name="Getino M."/>
            <person name="Pursley I."/>
            <person name="Horton D.L."/>
            <person name="Alikhan N.F."/>
            <person name="Baker D."/>
            <person name="Gharbi K."/>
            <person name="Hall N."/>
            <person name="Watson M."/>
            <person name="Adriaenssens E.M."/>
            <person name="Foster-Nyarko E."/>
            <person name="Jarju S."/>
            <person name="Secka A."/>
            <person name="Antonio M."/>
            <person name="Oren A."/>
            <person name="Chaudhuri R.R."/>
            <person name="La Ragione R."/>
            <person name="Hildebrand F."/>
            <person name="Pallen M.J."/>
        </authorList>
    </citation>
    <scope>NUCLEOTIDE SEQUENCE</scope>
    <source>
        <strain evidence="1">ChiHjej13B12-4958</strain>
    </source>
</reference>
<name>A0A9D2QBJ5_9CORY</name>
<dbReference type="PANTHER" id="PTHR34724:SF2">
    <property type="entry name" value="OS12G0596101 PROTEIN"/>
    <property type="match status" value="1"/>
</dbReference>
<sequence length="54" mass="5791">MCRPITCKKCGKTTWAGCGIHVDQVMAGVPESDRCAGHPKEPSEGGFFARILGR</sequence>
<evidence type="ECO:0000313" key="1">
    <source>
        <dbReference type="EMBL" id="HJC84560.1"/>
    </source>
</evidence>
<dbReference type="EMBL" id="DWVP01000005">
    <property type="protein sequence ID" value="HJC84560.1"/>
    <property type="molecule type" value="Genomic_DNA"/>
</dbReference>
<proteinExistence type="predicted"/>
<evidence type="ECO:0000313" key="2">
    <source>
        <dbReference type="Proteomes" id="UP000823858"/>
    </source>
</evidence>
<dbReference type="AlphaFoldDB" id="A0A9D2QBJ5"/>
<dbReference type="PANTHER" id="PTHR34724">
    <property type="entry name" value="OS12G0596101 PROTEIN"/>
    <property type="match status" value="1"/>
</dbReference>
<gene>
    <name evidence="1" type="ORF">H9751_03230</name>
</gene>
<comment type="caution">
    <text evidence="1">The sequence shown here is derived from an EMBL/GenBank/DDBJ whole genome shotgun (WGS) entry which is preliminary data.</text>
</comment>
<dbReference type="Proteomes" id="UP000823858">
    <property type="component" value="Unassembled WGS sequence"/>
</dbReference>
<accession>A0A9D2QBJ5</accession>
<reference evidence="1" key="2">
    <citation type="submission" date="2021-04" db="EMBL/GenBank/DDBJ databases">
        <authorList>
            <person name="Gilroy R."/>
        </authorList>
    </citation>
    <scope>NUCLEOTIDE SEQUENCE</scope>
    <source>
        <strain evidence="1">ChiHjej13B12-4958</strain>
    </source>
</reference>
<protein>
    <submittedName>
        <fullName evidence="1">Uncharacterized protein</fullName>
    </submittedName>
</protein>
<organism evidence="1 2">
    <name type="scientific">Candidatus Corynebacterium faecigallinarum</name>
    <dbReference type="NCBI Taxonomy" id="2838528"/>
    <lineage>
        <taxon>Bacteria</taxon>
        <taxon>Bacillati</taxon>
        <taxon>Actinomycetota</taxon>
        <taxon>Actinomycetes</taxon>
        <taxon>Mycobacteriales</taxon>
        <taxon>Corynebacteriaceae</taxon>
        <taxon>Corynebacterium</taxon>
    </lineage>
</organism>